<name>A0ABM7EXW8_9FLAO</name>
<dbReference type="SUPFAM" id="SSF81901">
    <property type="entry name" value="HCP-like"/>
    <property type="match status" value="1"/>
</dbReference>
<evidence type="ECO:0000256" key="1">
    <source>
        <dbReference type="SAM" id="Phobius"/>
    </source>
</evidence>
<proteinExistence type="predicted"/>
<evidence type="ECO:0000313" key="2">
    <source>
        <dbReference type="EMBL" id="BAR91806.1"/>
    </source>
</evidence>
<keyword evidence="1" id="KW-0472">Membrane</keyword>
<sequence length="186" mass="21830">MSKYSKIVLFLFIFLGSIFSFFQKNYLYGCILLLLSIIPIFLIFRNEFLLLAFLKIQKKDMKGLKKYLEYVKNPKLQLTKNQMAYYYFLNGILYSENNIFQSENYMQKALDLGLKFKPNIAIAKFNLAIASLSKGNKKRAECLLLEAQKMDISGLLHDQIQIIKIQMKKINIGNINRPNPYVRKKF</sequence>
<reference evidence="2 3" key="1">
    <citation type="journal article" date="2015" name="Microbes Environ.">
        <title>An Efficient Strategy Developed for Next-Generation Sequencing of Endosymbiont Genomes Performed Using Crude DNA Isolated from Host Tissues: A Case Study of Blattabacterium cuenoti Inhabiting the Fat Bodies of Cockroaches.</title>
        <authorList>
            <person name="Kinjo Y."/>
            <person name="Saitoh S."/>
            <person name="Tokuda G."/>
        </authorList>
    </citation>
    <scope>NUCLEOTIDE SEQUENCE [LARGE SCALE GENOMIC DNA]</scope>
    <source>
        <strain evidence="2 3">BPAY</strain>
    </source>
</reference>
<keyword evidence="1" id="KW-0812">Transmembrane</keyword>
<dbReference type="EMBL" id="AP014609">
    <property type="protein sequence ID" value="BAR91806.1"/>
    <property type="molecule type" value="Genomic_DNA"/>
</dbReference>
<evidence type="ECO:0000313" key="3">
    <source>
        <dbReference type="Proteomes" id="UP000217805"/>
    </source>
</evidence>
<keyword evidence="1" id="KW-1133">Transmembrane helix</keyword>
<dbReference type="RefSeq" id="WP_096377876.1">
    <property type="nucleotide sequence ID" value="NZ_AP014609.1"/>
</dbReference>
<accession>A0ABM7EXW8</accession>
<feature type="transmembrane region" description="Helical" evidence="1">
    <location>
        <begin position="30"/>
        <end position="54"/>
    </location>
</feature>
<keyword evidence="3" id="KW-1185">Reference proteome</keyword>
<dbReference type="Proteomes" id="UP000217805">
    <property type="component" value="Chromosome"/>
</dbReference>
<gene>
    <name evidence="2" type="ORF">BPAY_046</name>
</gene>
<protein>
    <submittedName>
        <fullName evidence="2">Membrane protein</fullName>
    </submittedName>
</protein>
<organism evidence="2 3">
    <name type="scientific">Blattabacterium cuenoti BPAY</name>
    <dbReference type="NCBI Taxonomy" id="1457031"/>
    <lineage>
        <taxon>Bacteria</taxon>
        <taxon>Pseudomonadati</taxon>
        <taxon>Bacteroidota</taxon>
        <taxon>Flavobacteriia</taxon>
        <taxon>Flavobacteriales</taxon>
        <taxon>Blattabacteriaceae</taxon>
        <taxon>Blattabacterium</taxon>
    </lineage>
</organism>